<comment type="subcellular location">
    <subcellularLocation>
        <location evidence="1">Nucleus envelope</location>
    </subcellularLocation>
    <subcellularLocation>
        <location evidence="4">Nucleus</location>
        <location evidence="4">Nuclear pore complex</location>
    </subcellularLocation>
</comment>
<reference evidence="8 9" key="1">
    <citation type="submission" date="2019-02" db="EMBL/GenBank/DDBJ databases">
        <title>Genome sequencing of the rare red list fungi Hericium alpestre (H. flagellum).</title>
        <authorList>
            <person name="Buettner E."/>
            <person name="Kellner H."/>
        </authorList>
    </citation>
    <scope>NUCLEOTIDE SEQUENCE [LARGE SCALE GENOMIC DNA]</scope>
    <source>
        <strain evidence="8 9">DSM 108284</strain>
    </source>
</reference>
<dbReference type="Pfam" id="PF26608">
    <property type="entry name" value="DUF8190"/>
    <property type="match status" value="1"/>
</dbReference>
<feature type="region of interest" description="Disordered" evidence="5">
    <location>
        <begin position="35"/>
        <end position="59"/>
    </location>
</feature>
<organism evidence="8 9">
    <name type="scientific">Hericium alpestre</name>
    <dbReference type="NCBI Taxonomy" id="135208"/>
    <lineage>
        <taxon>Eukaryota</taxon>
        <taxon>Fungi</taxon>
        <taxon>Dikarya</taxon>
        <taxon>Basidiomycota</taxon>
        <taxon>Agaricomycotina</taxon>
        <taxon>Agaricomycetes</taxon>
        <taxon>Russulales</taxon>
        <taxon>Hericiaceae</taxon>
        <taxon>Hericium</taxon>
    </lineage>
</organism>
<feature type="signal peptide" evidence="6">
    <location>
        <begin position="1"/>
        <end position="16"/>
    </location>
</feature>
<evidence type="ECO:0000256" key="3">
    <source>
        <dbReference type="ARBA" id="ARBA00023242"/>
    </source>
</evidence>
<proteinExistence type="inferred from homology"/>
<keyword evidence="4" id="KW-0653">Protein transport</keyword>
<dbReference type="PANTHER" id="PTHR11225:SF4">
    <property type="entry name" value="NUCLEAR PORE COMPLEX PROTEIN NUP93"/>
    <property type="match status" value="1"/>
</dbReference>
<name>A0A4Z0A087_9AGAM</name>
<keyword evidence="4" id="KW-0906">Nuclear pore complex</keyword>
<dbReference type="OrthoDB" id="1918363at2759"/>
<keyword evidence="4" id="KW-0509">mRNA transport</keyword>
<protein>
    <recommendedName>
        <fullName evidence="4">Nuclear pore protein</fullName>
    </recommendedName>
</protein>
<dbReference type="GO" id="GO:0005643">
    <property type="term" value="C:nuclear pore"/>
    <property type="evidence" value="ECO:0007669"/>
    <property type="project" value="UniProtKB-SubCell"/>
</dbReference>
<evidence type="ECO:0000313" key="8">
    <source>
        <dbReference type="EMBL" id="TFY79199.1"/>
    </source>
</evidence>
<dbReference type="InterPro" id="IPR058503">
    <property type="entry name" value="DUF8190"/>
</dbReference>
<dbReference type="Pfam" id="PF04097">
    <property type="entry name" value="Nic96"/>
    <property type="match status" value="1"/>
</dbReference>
<dbReference type="GO" id="GO:0017056">
    <property type="term" value="F:structural constituent of nuclear pore"/>
    <property type="evidence" value="ECO:0007669"/>
    <property type="project" value="InterPro"/>
</dbReference>
<keyword evidence="4" id="KW-0472">Membrane</keyword>
<dbReference type="PANTHER" id="PTHR11225">
    <property type="entry name" value="NUCLEAR PORE COMPLEX PROTEIN NUP93 NUCLEOPORIN NUP93 DEAD EYE PROTEIN"/>
    <property type="match status" value="1"/>
</dbReference>
<dbReference type="EMBL" id="SFCI01000541">
    <property type="protein sequence ID" value="TFY79199.1"/>
    <property type="molecule type" value="Genomic_DNA"/>
</dbReference>
<evidence type="ECO:0000256" key="4">
    <source>
        <dbReference type="RuleBase" id="RU364035"/>
    </source>
</evidence>
<dbReference type="InterPro" id="IPR007231">
    <property type="entry name" value="Nucleoporin_int_Nup93/Nic96"/>
</dbReference>
<comment type="similarity">
    <text evidence="2 4">Belongs to the nucleoporin interacting component (NIC) family.</text>
</comment>
<evidence type="ECO:0000256" key="6">
    <source>
        <dbReference type="SAM" id="SignalP"/>
    </source>
</evidence>
<dbReference type="GO" id="GO:0006606">
    <property type="term" value="P:protein import into nucleus"/>
    <property type="evidence" value="ECO:0007669"/>
    <property type="project" value="TreeGrafter"/>
</dbReference>
<gene>
    <name evidence="8" type="ORF">EWM64_g4811</name>
</gene>
<keyword evidence="4" id="KW-0811">Translocation</keyword>
<feature type="chain" id="PRO_5021201481" description="Nuclear pore protein" evidence="6">
    <location>
        <begin position="17"/>
        <end position="428"/>
    </location>
</feature>
<comment type="caution">
    <text evidence="8">The sequence shown here is derived from an EMBL/GenBank/DDBJ whole genome shotgun (WGS) entry which is preliminary data.</text>
</comment>
<keyword evidence="3 4" id="KW-0539">Nucleus</keyword>
<evidence type="ECO:0000313" key="9">
    <source>
        <dbReference type="Proteomes" id="UP000298061"/>
    </source>
</evidence>
<evidence type="ECO:0000259" key="7">
    <source>
        <dbReference type="Pfam" id="PF26608"/>
    </source>
</evidence>
<feature type="domain" description="DUF8190" evidence="7">
    <location>
        <begin position="201"/>
        <end position="317"/>
    </location>
</feature>
<dbReference type="STRING" id="135208.A0A4Z0A087"/>
<dbReference type="AlphaFoldDB" id="A0A4Z0A087"/>
<accession>A0A4Z0A087</accession>
<dbReference type="Proteomes" id="UP000298061">
    <property type="component" value="Unassembled WGS sequence"/>
</dbReference>
<evidence type="ECO:0000256" key="1">
    <source>
        <dbReference type="ARBA" id="ARBA00004259"/>
    </source>
</evidence>
<evidence type="ECO:0000256" key="2">
    <source>
        <dbReference type="ARBA" id="ARBA00010186"/>
    </source>
</evidence>
<keyword evidence="6" id="KW-0732">Signal</keyword>
<dbReference type="GO" id="GO:0016973">
    <property type="term" value="P:poly(A)+ mRNA export from nucleus"/>
    <property type="evidence" value="ECO:0007669"/>
    <property type="project" value="TreeGrafter"/>
</dbReference>
<sequence>MFVCLWCLAQMSMSMSFPVHPPLPVQPIQCRPLQDDAQHDQDDDDHPCLPPDVNNDSHAAHGDAHLVDLLQSGFHDDILPRTLASDPSDAYNQSDILLTLHHIGNHTPSLNVRHYQNMPEKEVSLSHLRTLFDENRSNEVRALLSQKTRITIGDNPAWVHDPNDESIRWTSEGNYLDFALAVPSGPGMGAVLPGTHLAGEFEFKMNFKRWWIDWKGHKCMLSFSPEHSMLHVGEACGLNVWLALVPRTIVEEDEPPLSVKDSQLSPDGNSRLDAKAYWAVTTYLAYCMADAGIHDAAFDMHDHYPDYNNSNVWNEHTNFIALDIMESTDLIPLDGDVAKITRRTEEFKDMHEALQRNLQTYLPLTMDCIAAVYQKVKASPVPDASRQMTLTALRRKSRSLMIFAGLLKYRLSPDIYSYLARLDVEIAL</sequence>
<keyword evidence="4" id="KW-0813">Transport</keyword>
<evidence type="ECO:0000256" key="5">
    <source>
        <dbReference type="SAM" id="MobiDB-lite"/>
    </source>
</evidence>
<keyword evidence="9" id="KW-1185">Reference proteome</keyword>